<evidence type="ECO:0000256" key="7">
    <source>
        <dbReference type="ARBA" id="ARBA00022989"/>
    </source>
</evidence>
<dbReference type="PANTHER" id="PTHR27000:SF642">
    <property type="entry name" value="INACTIVE LEUCINE-RICH REPEAT RECEPTOR KINASE XIAO-RELATED"/>
    <property type="match status" value="1"/>
</dbReference>
<feature type="domain" description="Protein kinase" evidence="14">
    <location>
        <begin position="727"/>
        <end position="970"/>
    </location>
</feature>
<dbReference type="SMART" id="SM00369">
    <property type="entry name" value="LRR_TYP"/>
    <property type="match status" value="5"/>
</dbReference>
<keyword evidence="12" id="KW-0067">ATP-binding</keyword>
<keyword evidence="5" id="KW-0732">Signal</keyword>
<dbReference type="EMBL" id="JALJOT010000009">
    <property type="protein sequence ID" value="KAK9907691.1"/>
    <property type="molecule type" value="Genomic_DNA"/>
</dbReference>
<dbReference type="Pfam" id="PF00560">
    <property type="entry name" value="LRR_1"/>
    <property type="match status" value="11"/>
</dbReference>
<dbReference type="Pfam" id="PF08263">
    <property type="entry name" value="LRRNT_2"/>
    <property type="match status" value="1"/>
</dbReference>
<dbReference type="InterPro" id="IPR011009">
    <property type="entry name" value="Kinase-like_dom_sf"/>
</dbReference>
<reference evidence="15 16" key="1">
    <citation type="journal article" date="2024" name="Nat. Commun.">
        <title>Phylogenomics reveals the evolutionary origins of lichenization in chlorophyte algae.</title>
        <authorList>
            <person name="Puginier C."/>
            <person name="Libourel C."/>
            <person name="Otte J."/>
            <person name="Skaloud P."/>
            <person name="Haon M."/>
            <person name="Grisel S."/>
            <person name="Petersen M."/>
            <person name="Berrin J.G."/>
            <person name="Delaux P.M."/>
            <person name="Dal Grande F."/>
            <person name="Keller J."/>
        </authorList>
    </citation>
    <scope>NUCLEOTIDE SEQUENCE [LARGE SCALE GENOMIC DNA]</scope>
    <source>
        <strain evidence="15 16">SAG 216-7</strain>
    </source>
</reference>
<evidence type="ECO:0000313" key="16">
    <source>
        <dbReference type="Proteomes" id="UP001491310"/>
    </source>
</evidence>
<proteinExistence type="predicted"/>
<comment type="caution">
    <text evidence="15">The sequence shown here is derived from an EMBL/GenBank/DDBJ whole genome shotgun (WGS) entry which is preliminary data.</text>
</comment>
<dbReference type="InterPro" id="IPR000719">
    <property type="entry name" value="Prot_kinase_dom"/>
</dbReference>
<name>A0ABR2YM54_9CHLO</name>
<dbReference type="SUPFAM" id="SSF56112">
    <property type="entry name" value="Protein kinase-like (PK-like)"/>
    <property type="match status" value="1"/>
</dbReference>
<evidence type="ECO:0000256" key="6">
    <source>
        <dbReference type="ARBA" id="ARBA00022737"/>
    </source>
</evidence>
<keyword evidence="10" id="KW-0325">Glycoprotein</keyword>
<dbReference type="Pfam" id="PF00069">
    <property type="entry name" value="Pkinase"/>
    <property type="match status" value="1"/>
</dbReference>
<evidence type="ECO:0000256" key="5">
    <source>
        <dbReference type="ARBA" id="ARBA00022729"/>
    </source>
</evidence>
<dbReference type="InterPro" id="IPR001611">
    <property type="entry name" value="Leu-rich_rpt"/>
</dbReference>
<dbReference type="Proteomes" id="UP001491310">
    <property type="component" value="Unassembled WGS sequence"/>
</dbReference>
<gene>
    <name evidence="15" type="ORF">WJX75_008211</name>
</gene>
<feature type="transmembrane region" description="Helical" evidence="13">
    <location>
        <begin position="52"/>
        <end position="71"/>
    </location>
</feature>
<accession>A0ABR2YM54</accession>
<keyword evidence="16" id="KW-1185">Reference proteome</keyword>
<evidence type="ECO:0000256" key="8">
    <source>
        <dbReference type="ARBA" id="ARBA00023136"/>
    </source>
</evidence>
<dbReference type="InterPro" id="IPR017441">
    <property type="entry name" value="Protein_kinase_ATP_BS"/>
</dbReference>
<evidence type="ECO:0000256" key="10">
    <source>
        <dbReference type="ARBA" id="ARBA00023180"/>
    </source>
</evidence>
<evidence type="ECO:0000256" key="11">
    <source>
        <dbReference type="ARBA" id="ARBA00037847"/>
    </source>
</evidence>
<keyword evidence="9" id="KW-0675">Receptor</keyword>
<feature type="transmembrane region" description="Helical" evidence="13">
    <location>
        <begin position="670"/>
        <end position="692"/>
    </location>
</feature>
<keyword evidence="3" id="KW-0433">Leucine-rich repeat</keyword>
<evidence type="ECO:0000256" key="2">
    <source>
        <dbReference type="ARBA" id="ARBA00004430"/>
    </source>
</evidence>
<keyword evidence="4 13" id="KW-0812">Transmembrane</keyword>
<dbReference type="PROSITE" id="PS00107">
    <property type="entry name" value="PROTEIN_KINASE_ATP"/>
    <property type="match status" value="1"/>
</dbReference>
<evidence type="ECO:0000256" key="1">
    <source>
        <dbReference type="ARBA" id="ARBA00004236"/>
    </source>
</evidence>
<dbReference type="SMART" id="SM00365">
    <property type="entry name" value="LRR_SD22"/>
    <property type="match status" value="5"/>
</dbReference>
<evidence type="ECO:0000256" key="4">
    <source>
        <dbReference type="ARBA" id="ARBA00022692"/>
    </source>
</evidence>
<dbReference type="PROSITE" id="PS50011">
    <property type="entry name" value="PROTEIN_KINASE_DOM"/>
    <property type="match status" value="1"/>
</dbReference>
<evidence type="ECO:0000256" key="13">
    <source>
        <dbReference type="SAM" id="Phobius"/>
    </source>
</evidence>
<keyword evidence="7 13" id="KW-1133">Transmembrane helix</keyword>
<sequence>MIGALRITSKSAFIVRTPTSADTKSIPGWRECQPDSRILYWRHLASSLKMHAALLMLVVIAGVMGGTTSSLSDMDSLALLDFKAIISSPDLLNWNGTVCSDANTTDWIGVTCKGGRVAGVELVNYRTILSGPLPASWSNLTSLETLSLGQNSLTGTLPSSWAGMANLQKMDFNKNKLRGTLPPAWASMTQMQVLDFSYNQLTGTMPSSWASMTNLTVCSFRENTLTGALPSSWASMANMTSLEIYNNNFTGTLPPEWALLFADPTAFPPNLDLSGNRLSGMLPSSWSNMTSLRTLDLSHNNFGGTLPPSWLRLQRLELLDLNHNNLTGRLPESWASLFPVYRNSPGTLDVTSNKLTGTLPSSWGYMAGLTTLYASSNRLTGTFPSSWSNITKFETLYLVNNSLTGMLPLSWAVMQNLLDVKICSNNLTGTLPESWSNMTRLESLDLHENSLTGTLPASWQSQQRLDLSHNNLTGSLPANWSHMSLETLSLSGNSLTGPLPAIWSNLTTLKAADLSNNNFTGTLPSSWVALMKLQSITLSQNRLTGTLPAEWASLPAYDLNISSNNLSGTLPAQWLSGISGLAVNISLLDLSFNKLTGSIPAEAGGKFLAGNRSDGIAAAVILDPMSSPFSMCGPIPEKMHVVSATGAPLNHTMPGGQCPVVSTGGKRTTVIASAVAACAAVAILLAVTLVTWQVRKRRALSAKLSYSALLKLQANPKNGLKVEFDNVGNPRLLGKGGFGEVYKARWNGVPVAVKALIGEDRAEAEAFQREIAVLEVLRHPHVVNYLATLVAEDGTVFLVTEFMPGGDLGKHIRGDKATPRQTGWYRNGRFIALGIARGLVYLHSRGIVWFDCKPGNVLLDQTGLFAKIADFGLAKVLESTYTSAFARGTIGYMAPELLGQDEDTLDSKFLGNASVDVFGYGRMLWQILSGESIQENVKRMPRVPEELCTPSRLAFSPYLVSHNHSLQALP</sequence>
<keyword evidence="6" id="KW-0677">Repeat</keyword>
<evidence type="ECO:0000256" key="9">
    <source>
        <dbReference type="ARBA" id="ARBA00023170"/>
    </source>
</evidence>
<dbReference type="PANTHER" id="PTHR27000">
    <property type="entry name" value="LEUCINE-RICH REPEAT RECEPTOR-LIKE PROTEIN KINASE FAMILY PROTEIN-RELATED"/>
    <property type="match status" value="1"/>
</dbReference>
<evidence type="ECO:0000256" key="12">
    <source>
        <dbReference type="PROSITE-ProRule" id="PRU10141"/>
    </source>
</evidence>
<protein>
    <recommendedName>
        <fullName evidence="14">Protein kinase domain-containing protein</fullName>
    </recommendedName>
</protein>
<evidence type="ECO:0000256" key="3">
    <source>
        <dbReference type="ARBA" id="ARBA00022614"/>
    </source>
</evidence>
<evidence type="ECO:0000259" key="14">
    <source>
        <dbReference type="PROSITE" id="PS50011"/>
    </source>
</evidence>
<dbReference type="InterPro" id="IPR032675">
    <property type="entry name" value="LRR_dom_sf"/>
</dbReference>
<keyword evidence="12" id="KW-0547">Nucleotide-binding</keyword>
<evidence type="ECO:0000313" key="15">
    <source>
        <dbReference type="EMBL" id="KAK9907691.1"/>
    </source>
</evidence>
<dbReference type="SUPFAM" id="SSF52058">
    <property type="entry name" value="L domain-like"/>
    <property type="match status" value="2"/>
</dbReference>
<comment type="subcellular location">
    <subcellularLocation>
        <location evidence="1">Cell membrane</location>
    </subcellularLocation>
    <subcellularLocation>
        <location evidence="2">Cytoplasm</location>
        <location evidence="2">Cytoskeleton</location>
        <location evidence="2">Cilium axoneme</location>
    </subcellularLocation>
    <subcellularLocation>
        <location evidence="11">Endomembrane system</location>
        <topology evidence="11">Single-pass membrane protein</topology>
    </subcellularLocation>
</comment>
<dbReference type="Gene3D" id="1.10.510.10">
    <property type="entry name" value="Transferase(Phosphotransferase) domain 1"/>
    <property type="match status" value="1"/>
</dbReference>
<dbReference type="Gene3D" id="3.80.10.10">
    <property type="entry name" value="Ribonuclease Inhibitor"/>
    <property type="match status" value="4"/>
</dbReference>
<feature type="binding site" evidence="12">
    <location>
        <position position="754"/>
    </location>
    <ligand>
        <name>ATP</name>
        <dbReference type="ChEBI" id="CHEBI:30616"/>
    </ligand>
</feature>
<organism evidence="15 16">
    <name type="scientific">Coccomyxa subellipsoidea</name>
    <dbReference type="NCBI Taxonomy" id="248742"/>
    <lineage>
        <taxon>Eukaryota</taxon>
        <taxon>Viridiplantae</taxon>
        <taxon>Chlorophyta</taxon>
        <taxon>core chlorophytes</taxon>
        <taxon>Trebouxiophyceae</taxon>
        <taxon>Trebouxiophyceae incertae sedis</taxon>
        <taxon>Coccomyxaceae</taxon>
        <taxon>Coccomyxa</taxon>
    </lineage>
</organism>
<keyword evidence="8 13" id="KW-0472">Membrane</keyword>
<dbReference type="InterPro" id="IPR003591">
    <property type="entry name" value="Leu-rich_rpt_typical-subtyp"/>
</dbReference>
<dbReference type="InterPro" id="IPR013210">
    <property type="entry name" value="LRR_N_plant-typ"/>
</dbReference>